<dbReference type="AlphaFoldDB" id="A0A830BN53"/>
<dbReference type="Gene3D" id="1.10.600.10">
    <property type="entry name" value="Farnesyl Diphosphate Synthase"/>
    <property type="match status" value="1"/>
</dbReference>
<sequence length="53" mass="6010">MNITWVPKDMLEQVLGYARAAEVFFRSGQDGYTRTEVVAPHIVALFVDPIIIM</sequence>
<accession>A0A830BN53</accession>
<reference evidence="1" key="1">
    <citation type="submission" date="2020-07" db="EMBL/GenBank/DDBJ databases">
        <title>Ethylene signaling mediates host invasion by parasitic plants.</title>
        <authorList>
            <person name="Yoshida S."/>
        </authorList>
    </citation>
    <scope>NUCLEOTIDE SEQUENCE</scope>
    <source>
        <strain evidence="1">Okayama</strain>
    </source>
</reference>
<proteinExistence type="predicted"/>
<organism evidence="1 2">
    <name type="scientific">Phtheirospermum japonicum</name>
    <dbReference type="NCBI Taxonomy" id="374723"/>
    <lineage>
        <taxon>Eukaryota</taxon>
        <taxon>Viridiplantae</taxon>
        <taxon>Streptophyta</taxon>
        <taxon>Embryophyta</taxon>
        <taxon>Tracheophyta</taxon>
        <taxon>Spermatophyta</taxon>
        <taxon>Magnoliopsida</taxon>
        <taxon>eudicotyledons</taxon>
        <taxon>Gunneridae</taxon>
        <taxon>Pentapetalae</taxon>
        <taxon>asterids</taxon>
        <taxon>lamiids</taxon>
        <taxon>Lamiales</taxon>
        <taxon>Orobanchaceae</taxon>
        <taxon>Orobanchaceae incertae sedis</taxon>
        <taxon>Phtheirospermum</taxon>
    </lineage>
</organism>
<evidence type="ECO:0000313" key="1">
    <source>
        <dbReference type="EMBL" id="GFP87009.1"/>
    </source>
</evidence>
<keyword evidence="2" id="KW-1185">Reference proteome</keyword>
<dbReference type="EMBL" id="BMAC01000136">
    <property type="protein sequence ID" value="GFP87009.1"/>
    <property type="molecule type" value="Genomic_DNA"/>
</dbReference>
<gene>
    <name evidence="1" type="ORF">PHJA_000844700</name>
</gene>
<dbReference type="Proteomes" id="UP000653305">
    <property type="component" value="Unassembled WGS sequence"/>
</dbReference>
<evidence type="ECO:0000313" key="2">
    <source>
        <dbReference type="Proteomes" id="UP000653305"/>
    </source>
</evidence>
<comment type="caution">
    <text evidence="1">The sequence shown here is derived from an EMBL/GenBank/DDBJ whole genome shotgun (WGS) entry which is preliminary data.</text>
</comment>
<name>A0A830BN53_9LAMI</name>
<dbReference type="InterPro" id="IPR008949">
    <property type="entry name" value="Isoprenoid_synthase_dom_sf"/>
</dbReference>
<protein>
    <submittedName>
        <fullName evidence="1">Vetispiradiene synthase 2</fullName>
    </submittedName>
</protein>